<evidence type="ECO:0000256" key="1">
    <source>
        <dbReference type="ARBA" id="ARBA00022527"/>
    </source>
</evidence>
<dbReference type="GO" id="GO:0005634">
    <property type="term" value="C:nucleus"/>
    <property type="evidence" value="ECO:0007669"/>
    <property type="project" value="TreeGrafter"/>
</dbReference>
<evidence type="ECO:0000256" key="5">
    <source>
        <dbReference type="ARBA" id="ARBA00022840"/>
    </source>
</evidence>
<dbReference type="AlphaFoldDB" id="T1GDC9"/>
<keyword evidence="8" id="KW-1185">Reference proteome</keyword>
<evidence type="ECO:0000256" key="4">
    <source>
        <dbReference type="ARBA" id="ARBA00022777"/>
    </source>
</evidence>
<protein>
    <recommendedName>
        <fullName evidence="6">Protein kinase domain-containing protein</fullName>
    </recommendedName>
</protein>
<reference evidence="8" key="1">
    <citation type="submission" date="2013-02" db="EMBL/GenBank/DDBJ databases">
        <authorList>
            <person name="Hughes D."/>
        </authorList>
    </citation>
    <scope>NUCLEOTIDE SEQUENCE</scope>
    <source>
        <strain>Durham</strain>
        <strain evidence="8">NC isolate 2 -- Noor lab</strain>
    </source>
</reference>
<sequence>MASVRSVQVKLIDFDSVQKVSKLGTKVPVSGILDFQAPEMVNDEVVFPQTDIWSVGVLTYLLLSGCSAFRGNDDIETKQNISCVRYRFENLYKEVTAEATRFIMYIFKRSPQDP</sequence>
<dbReference type="PROSITE" id="PS50011">
    <property type="entry name" value="PROTEIN_KINASE_DOM"/>
    <property type="match status" value="1"/>
</dbReference>
<dbReference type="Proteomes" id="UP000015102">
    <property type="component" value="Unassembled WGS sequence"/>
</dbReference>
<keyword evidence="4" id="KW-0418">Kinase</keyword>
<dbReference type="GO" id="GO:0005524">
    <property type="term" value="F:ATP binding"/>
    <property type="evidence" value="ECO:0007669"/>
    <property type="project" value="UniProtKB-KW"/>
</dbReference>
<dbReference type="EnsemblMetazoa" id="MESCA001313-RA">
    <property type="protein sequence ID" value="MESCA001313-PA"/>
    <property type="gene ID" value="MESCA001313"/>
</dbReference>
<dbReference type="InterPro" id="IPR000719">
    <property type="entry name" value="Prot_kinase_dom"/>
</dbReference>
<accession>T1GDC9</accession>
<dbReference type="PANTHER" id="PTHR24342">
    <property type="entry name" value="SERINE/THREONINE-PROTEIN KINASE 17"/>
    <property type="match status" value="1"/>
</dbReference>
<dbReference type="PANTHER" id="PTHR24342:SF14">
    <property type="entry name" value="DEATH-ASSOCIATED PROTEIN KINASE DAPK-1"/>
    <property type="match status" value="1"/>
</dbReference>
<evidence type="ECO:0000259" key="6">
    <source>
        <dbReference type="PROSITE" id="PS50011"/>
    </source>
</evidence>
<dbReference type="STRING" id="36166.T1GDC9"/>
<evidence type="ECO:0000256" key="3">
    <source>
        <dbReference type="ARBA" id="ARBA00022741"/>
    </source>
</evidence>
<evidence type="ECO:0000256" key="2">
    <source>
        <dbReference type="ARBA" id="ARBA00022679"/>
    </source>
</evidence>
<reference evidence="7" key="2">
    <citation type="submission" date="2015-06" db="UniProtKB">
        <authorList>
            <consortium name="EnsemblMetazoa"/>
        </authorList>
    </citation>
    <scope>IDENTIFICATION</scope>
</reference>
<keyword evidence="1" id="KW-0723">Serine/threonine-protein kinase</keyword>
<organism evidence="7 8">
    <name type="scientific">Megaselia scalaris</name>
    <name type="common">Humpbacked fly</name>
    <name type="synonym">Phora scalaris</name>
    <dbReference type="NCBI Taxonomy" id="36166"/>
    <lineage>
        <taxon>Eukaryota</taxon>
        <taxon>Metazoa</taxon>
        <taxon>Ecdysozoa</taxon>
        <taxon>Arthropoda</taxon>
        <taxon>Hexapoda</taxon>
        <taxon>Insecta</taxon>
        <taxon>Pterygota</taxon>
        <taxon>Neoptera</taxon>
        <taxon>Endopterygota</taxon>
        <taxon>Diptera</taxon>
        <taxon>Brachycera</taxon>
        <taxon>Muscomorpha</taxon>
        <taxon>Platypezoidea</taxon>
        <taxon>Phoridae</taxon>
        <taxon>Megaseliini</taxon>
        <taxon>Megaselia</taxon>
    </lineage>
</organism>
<feature type="domain" description="Protein kinase" evidence="6">
    <location>
        <begin position="1"/>
        <end position="114"/>
    </location>
</feature>
<dbReference type="GO" id="GO:0004674">
    <property type="term" value="F:protein serine/threonine kinase activity"/>
    <property type="evidence" value="ECO:0007669"/>
    <property type="project" value="UniProtKB-KW"/>
</dbReference>
<dbReference type="Gene3D" id="1.10.510.10">
    <property type="entry name" value="Transferase(Phosphotransferase) domain 1"/>
    <property type="match status" value="1"/>
</dbReference>
<dbReference type="SUPFAM" id="SSF56112">
    <property type="entry name" value="Protein kinase-like (PK-like)"/>
    <property type="match status" value="1"/>
</dbReference>
<dbReference type="Pfam" id="PF00069">
    <property type="entry name" value="Pkinase"/>
    <property type="match status" value="1"/>
</dbReference>
<keyword evidence="3" id="KW-0547">Nucleotide-binding</keyword>
<dbReference type="HOGENOM" id="CLU_2123907_0_0_1"/>
<keyword evidence="5" id="KW-0067">ATP-binding</keyword>
<keyword evidence="2" id="KW-0808">Transferase</keyword>
<proteinExistence type="predicted"/>
<dbReference type="GO" id="GO:0035556">
    <property type="term" value="P:intracellular signal transduction"/>
    <property type="evidence" value="ECO:0007669"/>
    <property type="project" value="TreeGrafter"/>
</dbReference>
<dbReference type="EMBL" id="CAQQ02030098">
    <property type="status" value="NOT_ANNOTATED_CDS"/>
    <property type="molecule type" value="Genomic_DNA"/>
</dbReference>
<dbReference type="InterPro" id="IPR011009">
    <property type="entry name" value="Kinase-like_dom_sf"/>
</dbReference>
<dbReference type="OMA" id="ATRFIMY"/>
<evidence type="ECO:0000313" key="7">
    <source>
        <dbReference type="EnsemblMetazoa" id="MESCA001313-PA"/>
    </source>
</evidence>
<dbReference type="GO" id="GO:0043065">
    <property type="term" value="P:positive regulation of apoptotic process"/>
    <property type="evidence" value="ECO:0007669"/>
    <property type="project" value="TreeGrafter"/>
</dbReference>
<name>T1GDC9_MEGSC</name>
<evidence type="ECO:0000313" key="8">
    <source>
        <dbReference type="Proteomes" id="UP000015102"/>
    </source>
</evidence>